<dbReference type="AlphaFoldDB" id="A0A1M5GFU8"/>
<dbReference type="InterPro" id="IPR033985">
    <property type="entry name" value="SusD-like_N"/>
</dbReference>
<reference evidence="8 9" key="1">
    <citation type="submission" date="2016-11" db="EMBL/GenBank/DDBJ databases">
        <authorList>
            <person name="Jaros S."/>
            <person name="Januszkiewicz K."/>
            <person name="Wedrychowicz H."/>
        </authorList>
    </citation>
    <scope>NUCLEOTIDE SEQUENCE [LARGE SCALE GENOMIC DNA]</scope>
    <source>
        <strain evidence="8 9">DSM 26897</strain>
    </source>
</reference>
<gene>
    <name evidence="8" type="ORF">SAMN05444008_11661</name>
</gene>
<evidence type="ECO:0000256" key="5">
    <source>
        <dbReference type="ARBA" id="ARBA00023237"/>
    </source>
</evidence>
<evidence type="ECO:0000256" key="4">
    <source>
        <dbReference type="ARBA" id="ARBA00023136"/>
    </source>
</evidence>
<dbReference type="Proteomes" id="UP000184368">
    <property type="component" value="Unassembled WGS sequence"/>
</dbReference>
<dbReference type="EMBL" id="FQUO01000016">
    <property type="protein sequence ID" value="SHG02615.1"/>
    <property type="molecule type" value="Genomic_DNA"/>
</dbReference>
<feature type="domain" description="RagB/SusD" evidence="6">
    <location>
        <begin position="308"/>
        <end position="610"/>
    </location>
</feature>
<evidence type="ECO:0000313" key="8">
    <source>
        <dbReference type="EMBL" id="SHG02615.1"/>
    </source>
</evidence>
<keyword evidence="9" id="KW-1185">Reference proteome</keyword>
<evidence type="ECO:0000313" key="9">
    <source>
        <dbReference type="Proteomes" id="UP000184368"/>
    </source>
</evidence>
<dbReference type="STRING" id="1302690.BUE76_11270"/>
<evidence type="ECO:0000256" key="3">
    <source>
        <dbReference type="ARBA" id="ARBA00022729"/>
    </source>
</evidence>
<sequence length="611" mass="68483">MLLAAGGLLSACKKDFLNTKPLDQIDGAATWQDPALAQAFVFGLYGGLFEGGFDEEMLAALTDEAIFTHQGRNINTINQGSASPSNPGWQNRTTSFGEMYRFIRQTNIALQNLPDAAIADEMMKKRLIGEARFLRAYYYHQLLRFYGGVPLVTKPYLLSDSFSIARNTYAEIHNFIITEADQAITLLAGQSKVKGRPSDLAAMALKARQLLYAASDLHDVPTAKSKSTVLNSYANPELVGFVSGDRRARWQAAKDAAKAVLDAAGSGYKTNLTAPVTADEGRKNYLAIAMGGRSKHPDADAAVASSNEILFERTFSPEQEVGAMRHGLRQGPNGYNNWAGNTPIQQVVDDYELMDGTRFDWTNPAHKADPYANRDPRFYASILYDGAGWKPRNRAEDPANQIQTGTYFAGANKIVGIDTRQGPIENWNGSFTGYYFRKFIDPDPAIRDNTTPQLVPWPFFRYTEAVLNYVEACIELGEDAEARNWLNKIRFRAGMPAATESGAALRDRYRNERRVELLLEEQRYFDARRWMIAPQTLGRKVQFIQIEGQLKPGATAPSPYRKDPNVFNYTYTPVVNNDLENRTWLDKMYFRPISLSEIQRNSKLVQNPGYE</sequence>
<organism evidence="8 9">
    <name type="scientific">Cnuella takakiae</name>
    <dbReference type="NCBI Taxonomy" id="1302690"/>
    <lineage>
        <taxon>Bacteria</taxon>
        <taxon>Pseudomonadati</taxon>
        <taxon>Bacteroidota</taxon>
        <taxon>Chitinophagia</taxon>
        <taxon>Chitinophagales</taxon>
        <taxon>Chitinophagaceae</taxon>
        <taxon>Cnuella</taxon>
    </lineage>
</organism>
<dbReference type="InterPro" id="IPR011990">
    <property type="entry name" value="TPR-like_helical_dom_sf"/>
</dbReference>
<comment type="subcellular location">
    <subcellularLocation>
        <location evidence="1">Cell outer membrane</location>
    </subcellularLocation>
</comment>
<proteinExistence type="inferred from homology"/>
<evidence type="ECO:0000259" key="7">
    <source>
        <dbReference type="Pfam" id="PF14322"/>
    </source>
</evidence>
<evidence type="ECO:0000259" key="6">
    <source>
        <dbReference type="Pfam" id="PF07980"/>
    </source>
</evidence>
<dbReference type="Pfam" id="PF14322">
    <property type="entry name" value="SusD-like_3"/>
    <property type="match status" value="1"/>
</dbReference>
<dbReference type="SUPFAM" id="SSF48452">
    <property type="entry name" value="TPR-like"/>
    <property type="match status" value="1"/>
</dbReference>
<dbReference type="InterPro" id="IPR012944">
    <property type="entry name" value="SusD_RagB_dom"/>
</dbReference>
<keyword evidence="3" id="KW-0732">Signal</keyword>
<evidence type="ECO:0000256" key="1">
    <source>
        <dbReference type="ARBA" id="ARBA00004442"/>
    </source>
</evidence>
<protein>
    <submittedName>
        <fullName evidence="8">Starch-binding associating with outer membrane</fullName>
    </submittedName>
</protein>
<keyword evidence="4" id="KW-0472">Membrane</keyword>
<dbReference type="GO" id="GO:0009279">
    <property type="term" value="C:cell outer membrane"/>
    <property type="evidence" value="ECO:0007669"/>
    <property type="project" value="UniProtKB-SubCell"/>
</dbReference>
<accession>A0A1M5GFU8</accession>
<evidence type="ECO:0000256" key="2">
    <source>
        <dbReference type="ARBA" id="ARBA00006275"/>
    </source>
</evidence>
<dbReference type="Gene3D" id="1.25.40.390">
    <property type="match status" value="1"/>
</dbReference>
<dbReference type="Pfam" id="PF07980">
    <property type="entry name" value="SusD_RagB"/>
    <property type="match status" value="1"/>
</dbReference>
<keyword evidence="5" id="KW-0998">Cell outer membrane</keyword>
<comment type="similarity">
    <text evidence="2">Belongs to the SusD family.</text>
</comment>
<feature type="domain" description="SusD-like N-terminal" evidence="7">
    <location>
        <begin position="89"/>
        <end position="208"/>
    </location>
</feature>
<name>A0A1M5GFU8_9BACT</name>